<name>A0ABP9A012_9MICO</name>
<evidence type="ECO:0000256" key="3">
    <source>
        <dbReference type="ARBA" id="ARBA00022989"/>
    </source>
</evidence>
<evidence type="ECO:0000256" key="2">
    <source>
        <dbReference type="ARBA" id="ARBA00022692"/>
    </source>
</evidence>
<comment type="caution">
    <text evidence="7">The sequence shown here is derived from an EMBL/GenBank/DDBJ whole genome shotgun (WGS) entry which is preliminary data.</text>
</comment>
<feature type="transmembrane region" description="Helical" evidence="5">
    <location>
        <begin position="149"/>
        <end position="170"/>
    </location>
</feature>
<keyword evidence="2 5" id="KW-0812">Transmembrane</keyword>
<organism evidence="7 8">
    <name type="scientific">Microbacterium gilvum</name>
    <dbReference type="NCBI Taxonomy" id="1336204"/>
    <lineage>
        <taxon>Bacteria</taxon>
        <taxon>Bacillati</taxon>
        <taxon>Actinomycetota</taxon>
        <taxon>Actinomycetes</taxon>
        <taxon>Micrococcales</taxon>
        <taxon>Microbacteriaceae</taxon>
        <taxon>Microbacterium</taxon>
    </lineage>
</organism>
<evidence type="ECO:0000256" key="4">
    <source>
        <dbReference type="ARBA" id="ARBA00023136"/>
    </source>
</evidence>
<dbReference type="Pfam" id="PF13515">
    <property type="entry name" value="FUSC_2"/>
    <property type="match status" value="1"/>
</dbReference>
<dbReference type="EMBL" id="BAABKO010000002">
    <property type="protein sequence ID" value="GAA4771142.1"/>
    <property type="molecule type" value="Genomic_DNA"/>
</dbReference>
<feature type="transmembrane region" description="Helical" evidence="5">
    <location>
        <begin position="302"/>
        <end position="318"/>
    </location>
</feature>
<comment type="subcellular location">
    <subcellularLocation>
        <location evidence="1">Membrane</location>
        <topology evidence="1">Multi-pass membrane protein</topology>
    </subcellularLocation>
</comment>
<accession>A0ABP9A012</accession>
<evidence type="ECO:0000313" key="7">
    <source>
        <dbReference type="EMBL" id="GAA4771142.1"/>
    </source>
</evidence>
<reference evidence="8" key="1">
    <citation type="journal article" date="2019" name="Int. J. Syst. Evol. Microbiol.">
        <title>The Global Catalogue of Microorganisms (GCM) 10K type strain sequencing project: providing services to taxonomists for standard genome sequencing and annotation.</title>
        <authorList>
            <consortium name="The Broad Institute Genomics Platform"/>
            <consortium name="The Broad Institute Genome Sequencing Center for Infectious Disease"/>
            <person name="Wu L."/>
            <person name="Ma J."/>
        </authorList>
    </citation>
    <scope>NUCLEOTIDE SEQUENCE [LARGE SCALE GENOMIC DNA]</scope>
    <source>
        <strain evidence="8">JCM 18537</strain>
    </source>
</reference>
<protein>
    <submittedName>
        <fullName evidence="7">FUSC family protein</fullName>
    </submittedName>
</protein>
<evidence type="ECO:0000259" key="6">
    <source>
        <dbReference type="Pfam" id="PF13515"/>
    </source>
</evidence>
<dbReference type="InterPro" id="IPR049453">
    <property type="entry name" value="Memb_transporter_dom"/>
</dbReference>
<keyword evidence="4 5" id="KW-0472">Membrane</keyword>
<keyword evidence="8" id="KW-1185">Reference proteome</keyword>
<proteinExistence type="predicted"/>
<feature type="transmembrane region" description="Helical" evidence="5">
    <location>
        <begin position="77"/>
        <end position="93"/>
    </location>
</feature>
<feature type="transmembrane region" description="Helical" evidence="5">
    <location>
        <begin position="207"/>
        <end position="224"/>
    </location>
</feature>
<evidence type="ECO:0000256" key="1">
    <source>
        <dbReference type="ARBA" id="ARBA00004141"/>
    </source>
</evidence>
<feature type="transmembrane region" description="Helical" evidence="5">
    <location>
        <begin position="48"/>
        <end position="65"/>
    </location>
</feature>
<keyword evidence="3 5" id="KW-1133">Transmembrane helix</keyword>
<feature type="domain" description="Integral membrane bound transporter" evidence="6">
    <location>
        <begin position="217"/>
        <end position="343"/>
    </location>
</feature>
<feature type="transmembrane region" description="Helical" evidence="5">
    <location>
        <begin position="21"/>
        <end position="42"/>
    </location>
</feature>
<sequence>MEVMPRSPFLRDLVRIQPSRGEWTVAVRAALSVLVPLLVLFASGRLEWAMYASFGALASIFGRTVPLPQRLRAQTEAGASIIAAILLGVAISIPAGRSWILIPAAAVYATGMAVLAHRRNWHPPGVVFQVFALGGCASTPHAAGDLVPALLVSACTLAFCLALTYLTSLARHLWRRHVARVSHTWPRRPASPGTLPGEGPEWPLRHYLVRYGVGVLLAGGLATLSGIGHPYWAIVSAVVPMAAASAAGRTLRGVQRVVGTLLGVLVTGAVLAFDPSPLALIAIVTAMQIGAELFVGRNYGVAMLFITPLALCMVQLGHPLPVAQLVGDRALETVLGVAVALVITLVTRERRQRGDAD</sequence>
<evidence type="ECO:0000313" key="8">
    <source>
        <dbReference type="Proteomes" id="UP001501645"/>
    </source>
</evidence>
<gene>
    <name evidence="7" type="ORF">GCM10023351_13820</name>
</gene>
<feature type="transmembrane region" description="Helical" evidence="5">
    <location>
        <begin position="330"/>
        <end position="347"/>
    </location>
</feature>
<dbReference type="Proteomes" id="UP001501645">
    <property type="component" value="Unassembled WGS sequence"/>
</dbReference>
<evidence type="ECO:0000256" key="5">
    <source>
        <dbReference type="SAM" id="Phobius"/>
    </source>
</evidence>